<protein>
    <submittedName>
        <fullName evidence="1">Uncharacterized protein</fullName>
    </submittedName>
</protein>
<reference evidence="1" key="1">
    <citation type="journal article" date="2010" name="Science">
        <title>Plasticity of animal genome architecture unmasked by rapid evolution of a pelagic tunicate.</title>
        <authorList>
            <person name="Denoeud F."/>
            <person name="Henriet S."/>
            <person name="Mungpakdee S."/>
            <person name="Aury J.M."/>
            <person name="Da Silva C."/>
            <person name="Brinkmann H."/>
            <person name="Mikhaleva J."/>
            <person name="Olsen L.C."/>
            <person name="Jubin C."/>
            <person name="Canestro C."/>
            <person name="Bouquet J.M."/>
            <person name="Danks G."/>
            <person name="Poulain J."/>
            <person name="Campsteijn C."/>
            <person name="Adamski M."/>
            <person name="Cross I."/>
            <person name="Yadetie F."/>
            <person name="Muffato M."/>
            <person name="Louis A."/>
            <person name="Butcher S."/>
            <person name="Tsagkogeorga G."/>
            <person name="Konrad A."/>
            <person name="Singh S."/>
            <person name="Jensen M.F."/>
            <person name="Cong E.H."/>
            <person name="Eikeseth-Otteraa H."/>
            <person name="Noel B."/>
            <person name="Anthouard V."/>
            <person name="Porcel B.M."/>
            <person name="Kachouri-Lafond R."/>
            <person name="Nishino A."/>
            <person name="Ugolini M."/>
            <person name="Chourrout P."/>
            <person name="Nishida H."/>
            <person name="Aasland R."/>
            <person name="Huzurbazar S."/>
            <person name="Westhof E."/>
            <person name="Delsuc F."/>
            <person name="Lehrach H."/>
            <person name="Reinhardt R."/>
            <person name="Weissenbach J."/>
            <person name="Roy S.W."/>
            <person name="Artiguenave F."/>
            <person name="Postlethwait J.H."/>
            <person name="Manak J.R."/>
            <person name="Thompson E.M."/>
            <person name="Jaillon O."/>
            <person name="Du Pasquier L."/>
            <person name="Boudinot P."/>
            <person name="Liberles D.A."/>
            <person name="Volff J.N."/>
            <person name="Philippe H."/>
            <person name="Lenhard B."/>
            <person name="Roest Crollius H."/>
            <person name="Wincker P."/>
            <person name="Chourrout D."/>
        </authorList>
    </citation>
    <scope>NUCLEOTIDE SEQUENCE [LARGE SCALE GENOMIC DNA]</scope>
</reference>
<accession>E4XLH7</accession>
<dbReference type="Proteomes" id="UP000001307">
    <property type="component" value="Unassembled WGS sequence"/>
</dbReference>
<proteinExistence type="predicted"/>
<sequence>MDSKLSPMINLVADSLWEEITKVNPAFEEYAKTAEVCYFRSEDASKGVFQGWIRDAGDDTYPICIRHPDTDFSAMKKLDFLVGSCCSVFVSASSTFISTPMCKDEKLRLCIRYTNSHGWSESAVDIVLMNVEA</sequence>
<dbReference type="InParanoid" id="E4XLH7"/>
<name>E4XLH7_OIKDI</name>
<dbReference type="AlphaFoldDB" id="E4XLH7"/>
<evidence type="ECO:0000313" key="1">
    <source>
        <dbReference type="EMBL" id="CBY19721.1"/>
    </source>
</evidence>
<keyword evidence="2" id="KW-1185">Reference proteome</keyword>
<evidence type="ECO:0000313" key="2">
    <source>
        <dbReference type="Proteomes" id="UP000001307"/>
    </source>
</evidence>
<dbReference type="EMBL" id="FN653070">
    <property type="protein sequence ID" value="CBY19721.1"/>
    <property type="molecule type" value="Genomic_DNA"/>
</dbReference>
<gene>
    <name evidence="1" type="ORF">GSOID_T00014565001</name>
</gene>
<organism evidence="1">
    <name type="scientific">Oikopleura dioica</name>
    <name type="common">Tunicate</name>
    <dbReference type="NCBI Taxonomy" id="34765"/>
    <lineage>
        <taxon>Eukaryota</taxon>
        <taxon>Metazoa</taxon>
        <taxon>Chordata</taxon>
        <taxon>Tunicata</taxon>
        <taxon>Appendicularia</taxon>
        <taxon>Copelata</taxon>
        <taxon>Oikopleuridae</taxon>
        <taxon>Oikopleura</taxon>
    </lineage>
</organism>